<accession>A0A1I3YHW4</accession>
<keyword evidence="4 9" id="KW-0997">Cell inner membrane</keyword>
<dbReference type="InterPro" id="IPR007387">
    <property type="entry name" value="TRAP_DctQ"/>
</dbReference>
<evidence type="ECO:0000313" key="11">
    <source>
        <dbReference type="EMBL" id="SFK31458.1"/>
    </source>
</evidence>
<evidence type="ECO:0000256" key="1">
    <source>
        <dbReference type="ARBA" id="ARBA00004429"/>
    </source>
</evidence>
<evidence type="ECO:0000256" key="6">
    <source>
        <dbReference type="ARBA" id="ARBA00022989"/>
    </source>
</evidence>
<sequence>MQALTKIVNTILKAVTVSVFVVLVVCVVWQVFSRYVLGTPSTVTDELARFMFMWIGLIGAAYTLGMRRHLAIDLLTGSLVGKRKLLSDYFIILAIAFFSGVVMLYGGGQLVLKTLANGQVSPALRVPMGYIYAAIPFSGGIMLFYCVEFFIGLVNGTGTGPNDQMPDAADPAAK</sequence>
<keyword evidence="5 9" id="KW-0812">Transmembrane</keyword>
<gene>
    <name evidence="11" type="ORF">SAMN04488518_10438</name>
</gene>
<feature type="transmembrane region" description="Helical" evidence="9">
    <location>
        <begin position="47"/>
        <end position="65"/>
    </location>
</feature>
<comment type="caution">
    <text evidence="11">The sequence shown here is derived from an EMBL/GenBank/DDBJ whole genome shotgun (WGS) entry which is preliminary data.</text>
</comment>
<dbReference type="PANTHER" id="PTHR35011:SF2">
    <property type="entry name" value="2,3-DIKETO-L-GULONATE TRAP TRANSPORTER SMALL PERMEASE PROTEIN YIAM"/>
    <property type="match status" value="1"/>
</dbReference>
<dbReference type="EMBL" id="FOSK01000004">
    <property type="protein sequence ID" value="SFK31458.1"/>
    <property type="molecule type" value="Genomic_DNA"/>
</dbReference>
<keyword evidence="6 9" id="KW-1133">Transmembrane helix</keyword>
<evidence type="ECO:0000256" key="2">
    <source>
        <dbReference type="ARBA" id="ARBA00022448"/>
    </source>
</evidence>
<dbReference type="RefSeq" id="WP_093518596.1">
    <property type="nucleotide sequence ID" value="NZ_FOSK01000004.1"/>
</dbReference>
<feature type="transmembrane region" description="Helical" evidence="9">
    <location>
        <begin position="12"/>
        <end position="32"/>
    </location>
</feature>
<keyword evidence="2 9" id="KW-0813">Transport</keyword>
<keyword evidence="12" id="KW-1185">Reference proteome</keyword>
<dbReference type="Proteomes" id="UP000199598">
    <property type="component" value="Unassembled WGS sequence"/>
</dbReference>
<evidence type="ECO:0000256" key="9">
    <source>
        <dbReference type="RuleBase" id="RU369079"/>
    </source>
</evidence>
<evidence type="ECO:0000259" key="10">
    <source>
        <dbReference type="Pfam" id="PF04290"/>
    </source>
</evidence>
<keyword evidence="7 9" id="KW-0472">Membrane</keyword>
<organism evidence="11 12">
    <name type="scientific">Pseudovibrio ascidiaceicola</name>
    <dbReference type="NCBI Taxonomy" id="285279"/>
    <lineage>
        <taxon>Bacteria</taxon>
        <taxon>Pseudomonadati</taxon>
        <taxon>Pseudomonadota</taxon>
        <taxon>Alphaproteobacteria</taxon>
        <taxon>Hyphomicrobiales</taxon>
        <taxon>Stappiaceae</taxon>
        <taxon>Pseudovibrio</taxon>
    </lineage>
</organism>
<keyword evidence="3" id="KW-1003">Cell membrane</keyword>
<proteinExistence type="inferred from homology"/>
<evidence type="ECO:0000256" key="5">
    <source>
        <dbReference type="ARBA" id="ARBA00022692"/>
    </source>
</evidence>
<dbReference type="Pfam" id="PF04290">
    <property type="entry name" value="DctQ"/>
    <property type="match status" value="1"/>
</dbReference>
<dbReference type="PANTHER" id="PTHR35011">
    <property type="entry name" value="2,3-DIKETO-L-GULONATE TRAP TRANSPORTER SMALL PERMEASE PROTEIN YIAM"/>
    <property type="match status" value="1"/>
</dbReference>
<feature type="domain" description="Tripartite ATP-independent periplasmic transporters DctQ component" evidence="10">
    <location>
        <begin position="23"/>
        <end position="154"/>
    </location>
</feature>
<dbReference type="InterPro" id="IPR055348">
    <property type="entry name" value="DctQ"/>
</dbReference>
<comment type="function">
    <text evidence="9">Part of the tripartite ATP-independent periplasmic (TRAP) transport system.</text>
</comment>
<feature type="transmembrane region" description="Helical" evidence="9">
    <location>
        <begin position="86"/>
        <end position="108"/>
    </location>
</feature>
<evidence type="ECO:0000313" key="12">
    <source>
        <dbReference type="Proteomes" id="UP000199598"/>
    </source>
</evidence>
<evidence type="ECO:0000256" key="7">
    <source>
        <dbReference type="ARBA" id="ARBA00023136"/>
    </source>
</evidence>
<comment type="subunit">
    <text evidence="9">The complex comprises the extracytoplasmic solute receptor protein and the two transmembrane proteins.</text>
</comment>
<evidence type="ECO:0000256" key="3">
    <source>
        <dbReference type="ARBA" id="ARBA00022475"/>
    </source>
</evidence>
<reference evidence="11 12" key="1">
    <citation type="submission" date="2016-10" db="EMBL/GenBank/DDBJ databases">
        <authorList>
            <person name="Varghese N."/>
            <person name="Submissions S."/>
        </authorList>
    </citation>
    <scope>NUCLEOTIDE SEQUENCE [LARGE SCALE GENOMIC DNA]</scope>
    <source>
        <strain evidence="11 12">DSM 16392</strain>
    </source>
</reference>
<evidence type="ECO:0000256" key="8">
    <source>
        <dbReference type="ARBA" id="ARBA00038436"/>
    </source>
</evidence>
<name>A0A1I3YHW4_9HYPH</name>
<feature type="transmembrane region" description="Helical" evidence="9">
    <location>
        <begin position="128"/>
        <end position="147"/>
    </location>
</feature>
<protein>
    <recommendedName>
        <fullName evidence="9">TRAP transporter small permease protein</fullName>
    </recommendedName>
</protein>
<evidence type="ECO:0000256" key="4">
    <source>
        <dbReference type="ARBA" id="ARBA00022519"/>
    </source>
</evidence>
<comment type="subcellular location">
    <subcellularLocation>
        <location evidence="1 9">Cell inner membrane</location>
        <topology evidence="1 9">Multi-pass membrane protein</topology>
    </subcellularLocation>
</comment>
<comment type="similarity">
    <text evidence="8 9">Belongs to the TRAP transporter small permease family.</text>
</comment>